<organism evidence="1 2">
    <name type="scientific">Thiobacter aerophilum</name>
    <dbReference type="NCBI Taxonomy" id="3121275"/>
    <lineage>
        <taxon>Bacteria</taxon>
        <taxon>Pseudomonadati</taxon>
        <taxon>Pseudomonadota</taxon>
        <taxon>Betaproteobacteria</taxon>
        <taxon>Burkholderiales</taxon>
        <taxon>Thiobacteraceae</taxon>
        <taxon>Thiobacter</taxon>
    </lineage>
</organism>
<protein>
    <submittedName>
        <fullName evidence="1">Cytochrome bd-I oxidase subunit CydX</fullName>
    </submittedName>
</protein>
<dbReference type="Proteomes" id="UP001482231">
    <property type="component" value="Unassembled WGS sequence"/>
</dbReference>
<dbReference type="NCBIfam" id="TIGR02106">
    <property type="entry name" value="cyd_oper_ybgT"/>
    <property type="match status" value="1"/>
</dbReference>
<name>A0ABV0EEJ3_9BURK</name>
<dbReference type="RefSeq" id="WP_347308190.1">
    <property type="nucleotide sequence ID" value="NZ_JBAJEX010000005.1"/>
</dbReference>
<comment type="caution">
    <text evidence="1">The sequence shown here is derived from an EMBL/GenBank/DDBJ whole genome shotgun (WGS) entry which is preliminary data.</text>
</comment>
<gene>
    <name evidence="1" type="primary">cydX</name>
    <name evidence="1" type="ORF">V6E02_07635</name>
</gene>
<dbReference type="InterPro" id="IPR011724">
    <property type="entry name" value="Cyd_oper_YbgT"/>
</dbReference>
<accession>A0ABV0EEJ3</accession>
<reference evidence="1 2" key="1">
    <citation type="submission" date="2024-02" db="EMBL/GenBank/DDBJ databases">
        <title>New thermophilic sulfur-oxidizing bacteria from a hot springs of the Uzon caldera (Kamchatka, Russia).</title>
        <authorList>
            <person name="Dukat A.M."/>
            <person name="Elcheninov A.G."/>
            <person name="Frolov E.N."/>
        </authorList>
    </citation>
    <scope>NUCLEOTIDE SEQUENCE [LARGE SCALE GENOMIC DNA]</scope>
    <source>
        <strain evidence="1 2">AK1</strain>
    </source>
</reference>
<dbReference type="Pfam" id="PF08173">
    <property type="entry name" value="YbgT_YccB"/>
    <property type="match status" value="1"/>
</dbReference>
<sequence length="41" mass="4611">MWYFAWILGVTMAVLLAALSAMMCDAKECATDEQKRKQASQ</sequence>
<proteinExistence type="predicted"/>
<dbReference type="InterPro" id="IPR012994">
    <property type="entry name" value="YbgT_YccB"/>
</dbReference>
<evidence type="ECO:0000313" key="2">
    <source>
        <dbReference type="Proteomes" id="UP001482231"/>
    </source>
</evidence>
<evidence type="ECO:0000313" key="1">
    <source>
        <dbReference type="EMBL" id="MEO1767080.1"/>
    </source>
</evidence>
<dbReference type="EMBL" id="JBAJEX010000005">
    <property type="protein sequence ID" value="MEO1767080.1"/>
    <property type="molecule type" value="Genomic_DNA"/>
</dbReference>
<keyword evidence="2" id="KW-1185">Reference proteome</keyword>